<name>A0ABS1TGH9_9CLOT</name>
<dbReference type="EMBL" id="JAESWC010000023">
    <property type="protein sequence ID" value="MBL4938476.1"/>
    <property type="molecule type" value="Genomic_DNA"/>
</dbReference>
<feature type="region of interest" description="Disordered" evidence="1">
    <location>
        <begin position="1"/>
        <end position="30"/>
    </location>
</feature>
<dbReference type="Proteomes" id="UP000632377">
    <property type="component" value="Unassembled WGS sequence"/>
</dbReference>
<reference evidence="2 3" key="1">
    <citation type="submission" date="2021-01" db="EMBL/GenBank/DDBJ databases">
        <title>Genome public.</title>
        <authorList>
            <person name="Liu C."/>
            <person name="Sun Q."/>
        </authorList>
    </citation>
    <scope>NUCLEOTIDE SEQUENCE [LARGE SCALE GENOMIC DNA]</scope>
    <source>
        <strain evidence="2 3">YIM B02515</strain>
    </source>
</reference>
<protein>
    <submittedName>
        <fullName evidence="2">Uncharacterized protein</fullName>
    </submittedName>
</protein>
<accession>A0ABS1TGH9</accession>
<comment type="caution">
    <text evidence="2">The sequence shown here is derived from an EMBL/GenBank/DDBJ whole genome shotgun (WGS) entry which is preliminary data.</text>
</comment>
<keyword evidence="3" id="KW-1185">Reference proteome</keyword>
<feature type="compositionally biased region" description="Polar residues" evidence="1">
    <location>
        <begin position="8"/>
        <end position="30"/>
    </location>
</feature>
<gene>
    <name evidence="2" type="ORF">JK636_22490</name>
</gene>
<dbReference type="RefSeq" id="WP_202751216.1">
    <property type="nucleotide sequence ID" value="NZ_JAESWC010000023.1"/>
</dbReference>
<sequence length="65" mass="7037">MSDKNLQETKLLNEQAKANSTPDGKSKISLTQGVTEADFSSSVNSLNLEEAKKLNQQSKANKGLQ</sequence>
<evidence type="ECO:0000313" key="2">
    <source>
        <dbReference type="EMBL" id="MBL4938476.1"/>
    </source>
</evidence>
<evidence type="ECO:0000313" key="3">
    <source>
        <dbReference type="Proteomes" id="UP000632377"/>
    </source>
</evidence>
<proteinExistence type="predicted"/>
<evidence type="ECO:0000256" key="1">
    <source>
        <dbReference type="SAM" id="MobiDB-lite"/>
    </source>
</evidence>
<organism evidence="2 3">
    <name type="scientific">Clostridium rhizosphaerae</name>
    <dbReference type="NCBI Taxonomy" id="2803861"/>
    <lineage>
        <taxon>Bacteria</taxon>
        <taxon>Bacillati</taxon>
        <taxon>Bacillota</taxon>
        <taxon>Clostridia</taxon>
        <taxon>Eubacteriales</taxon>
        <taxon>Clostridiaceae</taxon>
        <taxon>Clostridium</taxon>
    </lineage>
</organism>